<protein>
    <submittedName>
        <fullName evidence="1">Uncharacterized protein</fullName>
    </submittedName>
</protein>
<sequence>MTNVVNFPDRRRVEVSMCTEKEAGKPVFLFELVEGGSRNVIATRDSSPACAELAGELIAEGTDVIWDAPTRRQLFIDSGSIS</sequence>
<dbReference type="RefSeq" id="WP_169588018.1">
    <property type="nucleotide sequence ID" value="NZ_JABBGK010000001.1"/>
</dbReference>
<evidence type="ECO:0000313" key="1">
    <source>
        <dbReference type="EMBL" id="NML73574.1"/>
    </source>
</evidence>
<dbReference type="Proteomes" id="UP000541470">
    <property type="component" value="Unassembled WGS sequence"/>
</dbReference>
<keyword evidence="2" id="KW-1185">Reference proteome</keyword>
<dbReference type="EMBL" id="JABBGK010000001">
    <property type="protein sequence ID" value="NML73574.1"/>
    <property type="molecule type" value="Genomic_DNA"/>
</dbReference>
<evidence type="ECO:0000313" key="2">
    <source>
        <dbReference type="Proteomes" id="UP000541470"/>
    </source>
</evidence>
<proteinExistence type="predicted"/>
<accession>A0A7Y0FVF8</accession>
<organism evidence="1 2">
    <name type="scientific">Rhizobium terricola</name>
    <dbReference type="NCBI Taxonomy" id="2728849"/>
    <lineage>
        <taxon>Bacteria</taxon>
        <taxon>Pseudomonadati</taxon>
        <taxon>Pseudomonadota</taxon>
        <taxon>Alphaproteobacteria</taxon>
        <taxon>Hyphomicrobiales</taxon>
        <taxon>Rhizobiaceae</taxon>
        <taxon>Rhizobium/Agrobacterium group</taxon>
        <taxon>Rhizobium</taxon>
    </lineage>
</organism>
<gene>
    <name evidence="1" type="ORF">HHL25_05475</name>
</gene>
<reference evidence="1 2" key="1">
    <citation type="submission" date="2020-04" db="EMBL/GenBank/DDBJ databases">
        <title>Rhizobium sp. S-51 isolated from soil.</title>
        <authorList>
            <person name="Dahal R.H."/>
        </authorList>
    </citation>
    <scope>NUCLEOTIDE SEQUENCE [LARGE SCALE GENOMIC DNA]</scope>
    <source>
        <strain evidence="1 2">S-51</strain>
    </source>
</reference>
<dbReference type="AlphaFoldDB" id="A0A7Y0FVF8"/>
<name>A0A7Y0FVF8_9HYPH</name>
<comment type="caution">
    <text evidence="1">The sequence shown here is derived from an EMBL/GenBank/DDBJ whole genome shotgun (WGS) entry which is preliminary data.</text>
</comment>